<dbReference type="RefSeq" id="WP_317020995.1">
    <property type="nucleotide sequence ID" value="NZ_CP136513.1"/>
</dbReference>
<protein>
    <submittedName>
        <fullName evidence="2">Uncharacterized protein</fullName>
    </submittedName>
</protein>
<evidence type="ECO:0000313" key="3">
    <source>
        <dbReference type="Proteomes" id="UP001302652"/>
    </source>
</evidence>
<feature type="compositionally biased region" description="Pro residues" evidence="1">
    <location>
        <begin position="261"/>
        <end position="276"/>
    </location>
</feature>
<keyword evidence="3" id="KW-1185">Reference proteome</keyword>
<evidence type="ECO:0000313" key="2">
    <source>
        <dbReference type="EMBL" id="WOD18753.1"/>
    </source>
</evidence>
<dbReference type="Proteomes" id="UP001302652">
    <property type="component" value="Chromosome 1"/>
</dbReference>
<name>A0ABZ0ENI7_9BURK</name>
<feature type="region of interest" description="Disordered" evidence="1">
    <location>
        <begin position="259"/>
        <end position="281"/>
    </location>
</feature>
<reference evidence="2 3" key="1">
    <citation type="submission" date="2023-10" db="EMBL/GenBank/DDBJ databases">
        <title>Surface-active antibiotics is a multifunctional adaptation for post-fire microbes.</title>
        <authorList>
            <person name="Liu M.D."/>
            <person name="Du Y."/>
            <person name="Koupaei S.K."/>
            <person name="Kim N.R."/>
            <person name="Zhang W."/>
            <person name="Traxler M.F."/>
        </authorList>
    </citation>
    <scope>NUCLEOTIDE SEQUENCE [LARGE SCALE GENOMIC DNA]</scope>
    <source>
        <strain evidence="2 3">F3</strain>
    </source>
</reference>
<dbReference type="EMBL" id="CP136513">
    <property type="protein sequence ID" value="WOD18753.1"/>
    <property type="molecule type" value="Genomic_DNA"/>
</dbReference>
<evidence type="ECO:0000256" key="1">
    <source>
        <dbReference type="SAM" id="MobiDB-lite"/>
    </source>
</evidence>
<organism evidence="2 3">
    <name type="scientific">Paraburkholderia kirstenboschensis</name>
    <dbReference type="NCBI Taxonomy" id="1245436"/>
    <lineage>
        <taxon>Bacteria</taxon>
        <taxon>Pseudomonadati</taxon>
        <taxon>Pseudomonadota</taxon>
        <taxon>Betaproteobacteria</taxon>
        <taxon>Burkholderiales</taxon>
        <taxon>Burkholderiaceae</taxon>
        <taxon>Paraburkholderia</taxon>
    </lineage>
</organism>
<proteinExistence type="predicted"/>
<sequence>MPTQIAQCMTRKVSFIFYCAPRDDQHLNPMYHAMYSNDDTRTGVTDSAPYLTGMPYVLVDADTHAVIYPYNSTNGRTATFPNKEQMNPNALQDGLRFMHSLPPVNIPDHVTRIALHIANDAYLSHRNFQLFAWTVPDAAHSKVHVYEVRSDLQRRFAERNQLDTPPAENTLAVKPGTADEYHGYLNGDVWLSISHEFTDDEITRLCPPETLSRALLPGQHPVAPQGTAGNAIAPVPPAAAPGMQAVQLIQQTYAGPITGVPHPPLPVPQPHPPTPPQTAGNTQSLPVDWVAVLQPIYGAGAGSRSMAPFSVRVDALGITVTFTARAVANAVNTSSRTTVQQALRRTSPRAFAAVLKAAWRLHISSVDFSSSWRPMLGSRLHRMGVALDVTHFDDADENIHFTIHNHDHHDRNSPFPVDPGGQKLAALYRELRADQQTMPAAVYTPWLNWVIPHDTHMHVTVKE</sequence>
<gene>
    <name evidence="2" type="ORF">RW095_39345</name>
</gene>
<accession>A0ABZ0ENI7</accession>